<dbReference type="GO" id="GO:0006094">
    <property type="term" value="P:gluconeogenesis"/>
    <property type="evidence" value="ECO:0007669"/>
    <property type="project" value="UniProtKB-KW"/>
</dbReference>
<evidence type="ECO:0000256" key="8">
    <source>
        <dbReference type="ARBA" id="ARBA00022898"/>
    </source>
</evidence>
<comment type="cofactor">
    <cofactor evidence="1">
        <name>pyridoxal 5'-phosphate</name>
        <dbReference type="ChEBI" id="CHEBI:597326"/>
    </cofactor>
</comment>
<dbReference type="GO" id="GO:0030170">
    <property type="term" value="F:pyridoxal phosphate binding"/>
    <property type="evidence" value="ECO:0007669"/>
    <property type="project" value="InterPro"/>
</dbReference>
<dbReference type="Proteomes" id="UP000054266">
    <property type="component" value="Unassembled WGS sequence"/>
</dbReference>
<dbReference type="STRING" id="5601.A0A0D2F3B3"/>
<dbReference type="HOGENOM" id="CLU_021152_3_1_1"/>
<evidence type="ECO:0000256" key="1">
    <source>
        <dbReference type="ARBA" id="ARBA00001933"/>
    </source>
</evidence>
<dbReference type="SUPFAM" id="SSF53686">
    <property type="entry name" value="Tryptophan synthase beta subunit-like PLP-dependent enzymes"/>
    <property type="match status" value="1"/>
</dbReference>
<dbReference type="InterPro" id="IPR000634">
    <property type="entry name" value="Ser/Thr_deHydtase_PyrdxlP-BS"/>
</dbReference>
<dbReference type="GO" id="GO:0006565">
    <property type="term" value="P:L-serine catabolic process"/>
    <property type="evidence" value="ECO:0007669"/>
    <property type="project" value="TreeGrafter"/>
</dbReference>
<dbReference type="GO" id="GO:0005737">
    <property type="term" value="C:cytoplasm"/>
    <property type="evidence" value="ECO:0007669"/>
    <property type="project" value="UniProtKB-SubCell"/>
</dbReference>
<keyword evidence="7" id="KW-0963">Cytoplasm</keyword>
<keyword evidence="6" id="KW-0312">Gluconeogenesis</keyword>
<comment type="similarity">
    <text evidence="4">Belongs to the serine/threonine dehydratase family.</text>
</comment>
<dbReference type="Gene3D" id="3.40.50.1100">
    <property type="match status" value="2"/>
</dbReference>
<dbReference type="PROSITE" id="PS00165">
    <property type="entry name" value="DEHYDRATASE_SER_THR"/>
    <property type="match status" value="1"/>
</dbReference>
<comment type="subcellular location">
    <subcellularLocation>
        <location evidence="2">Cytoplasm</location>
    </subcellularLocation>
</comment>
<evidence type="ECO:0000313" key="12">
    <source>
        <dbReference type="EMBL" id="KIW62388.1"/>
    </source>
</evidence>
<dbReference type="PANTHER" id="PTHR48078">
    <property type="entry name" value="THREONINE DEHYDRATASE, MITOCHONDRIAL-RELATED"/>
    <property type="match status" value="1"/>
</dbReference>
<accession>A0A0D2F3B3</accession>
<dbReference type="GO" id="GO:0009097">
    <property type="term" value="P:isoleucine biosynthetic process"/>
    <property type="evidence" value="ECO:0007669"/>
    <property type="project" value="TreeGrafter"/>
</dbReference>
<evidence type="ECO:0000256" key="4">
    <source>
        <dbReference type="ARBA" id="ARBA00010869"/>
    </source>
</evidence>
<protein>
    <recommendedName>
        <fullName evidence="5">L-serine ammonia-lyase</fullName>
        <ecNumber evidence="5">4.3.1.17</ecNumber>
    </recommendedName>
</protein>
<dbReference type="EMBL" id="KN846963">
    <property type="protein sequence ID" value="KIW62388.1"/>
    <property type="molecule type" value="Genomic_DNA"/>
</dbReference>
<gene>
    <name evidence="12" type="ORF">PV04_10568</name>
</gene>
<dbReference type="Pfam" id="PF00291">
    <property type="entry name" value="PALP"/>
    <property type="match status" value="1"/>
</dbReference>
<name>A0A0D2F3B3_9EURO</name>
<reference evidence="12 13" key="1">
    <citation type="submission" date="2015-01" db="EMBL/GenBank/DDBJ databases">
        <title>The Genome Sequence of Capronia semiimmersa CBS27337.</title>
        <authorList>
            <consortium name="The Broad Institute Genomics Platform"/>
            <person name="Cuomo C."/>
            <person name="de Hoog S."/>
            <person name="Gorbushina A."/>
            <person name="Stielow B."/>
            <person name="Teixiera M."/>
            <person name="Abouelleil A."/>
            <person name="Chapman S.B."/>
            <person name="Priest M."/>
            <person name="Young S.K."/>
            <person name="Wortman J."/>
            <person name="Nusbaum C."/>
            <person name="Birren B."/>
        </authorList>
    </citation>
    <scope>NUCLEOTIDE SEQUENCE [LARGE SCALE GENOMIC DNA]</scope>
    <source>
        <strain evidence="12 13">CBS 27337</strain>
    </source>
</reference>
<dbReference type="GO" id="GO:0003941">
    <property type="term" value="F:L-serine ammonia-lyase activity"/>
    <property type="evidence" value="ECO:0007669"/>
    <property type="project" value="UniProtKB-EC"/>
</dbReference>
<evidence type="ECO:0000256" key="10">
    <source>
        <dbReference type="ARBA" id="ARBA00049406"/>
    </source>
</evidence>
<evidence type="ECO:0000259" key="11">
    <source>
        <dbReference type="Pfam" id="PF00291"/>
    </source>
</evidence>
<dbReference type="GO" id="GO:0004794">
    <property type="term" value="F:threonine deaminase activity"/>
    <property type="evidence" value="ECO:0007669"/>
    <property type="project" value="TreeGrafter"/>
</dbReference>
<proteinExistence type="inferred from homology"/>
<evidence type="ECO:0000313" key="13">
    <source>
        <dbReference type="Proteomes" id="UP000054266"/>
    </source>
</evidence>
<feature type="domain" description="Tryptophan synthase beta chain-like PALP" evidence="11">
    <location>
        <begin position="19"/>
        <end position="336"/>
    </location>
</feature>
<dbReference type="EC" id="4.3.1.17" evidence="5"/>
<sequence>MIERNPFEEGTTPRPHIQQPWIETPLVESTVLSKIAGCRIFLKLENLQPSSSFKSRGIGNLMLQSIADRKSSSSSSSQADDRPLHFYSSSAGNAGLACVTAATSLGYASSVVVPLGTDDATIAKLRAAGASEVVPHGDSWFFADQYLRETAIPAAEARGEQGVYIHPFDHPAIWAGASTMVEEIQKQMPDGERPDAIVCSVGGGGLFSGVISGLDRVGWGNDVRVLPVETLGADSLAQSLQENQLVTLTGITSVATSLGAIRVSENAFKQAQRPNVTSVVLDDAEACAACWRFLDDERMLVEPACGASVALAYDGRLKHYLKDFAPGSKVVIVVCGGSKISLDVLNKYRETYQARNEELAKSYV</sequence>
<dbReference type="CDD" id="cd06448">
    <property type="entry name" value="L-Ser-dehyd"/>
    <property type="match status" value="1"/>
</dbReference>
<dbReference type="FunFam" id="3.40.50.1100:FF:000040">
    <property type="entry name" value="L-serine dehydratase, putative"/>
    <property type="match status" value="1"/>
</dbReference>
<keyword evidence="9" id="KW-0456">Lyase</keyword>
<dbReference type="AlphaFoldDB" id="A0A0D2F3B3"/>
<dbReference type="InterPro" id="IPR050147">
    <property type="entry name" value="Ser/Thr_Dehydratase"/>
</dbReference>
<evidence type="ECO:0000256" key="7">
    <source>
        <dbReference type="ARBA" id="ARBA00022490"/>
    </source>
</evidence>
<evidence type="ECO:0000256" key="6">
    <source>
        <dbReference type="ARBA" id="ARBA00022432"/>
    </source>
</evidence>
<dbReference type="PANTHER" id="PTHR48078:SF2">
    <property type="entry name" value="CATABOLIC L-SERINE_THREONINE DEHYDRATASE"/>
    <property type="match status" value="1"/>
</dbReference>
<dbReference type="InterPro" id="IPR036052">
    <property type="entry name" value="TrpB-like_PALP_sf"/>
</dbReference>
<organism evidence="12 13">
    <name type="scientific">Phialophora macrospora</name>
    <dbReference type="NCBI Taxonomy" id="1851006"/>
    <lineage>
        <taxon>Eukaryota</taxon>
        <taxon>Fungi</taxon>
        <taxon>Dikarya</taxon>
        <taxon>Ascomycota</taxon>
        <taxon>Pezizomycotina</taxon>
        <taxon>Eurotiomycetes</taxon>
        <taxon>Chaetothyriomycetidae</taxon>
        <taxon>Chaetothyriales</taxon>
        <taxon>Herpotrichiellaceae</taxon>
        <taxon>Phialophora</taxon>
    </lineage>
</organism>
<keyword evidence="13" id="KW-1185">Reference proteome</keyword>
<comment type="pathway">
    <text evidence="3">Carbohydrate biosynthesis; gluconeogenesis.</text>
</comment>
<evidence type="ECO:0000256" key="9">
    <source>
        <dbReference type="ARBA" id="ARBA00023239"/>
    </source>
</evidence>
<evidence type="ECO:0000256" key="2">
    <source>
        <dbReference type="ARBA" id="ARBA00004496"/>
    </source>
</evidence>
<keyword evidence="8" id="KW-0663">Pyridoxal phosphate</keyword>
<dbReference type="GO" id="GO:0006567">
    <property type="term" value="P:L-threonine catabolic process"/>
    <property type="evidence" value="ECO:0007669"/>
    <property type="project" value="TreeGrafter"/>
</dbReference>
<evidence type="ECO:0000256" key="3">
    <source>
        <dbReference type="ARBA" id="ARBA00004742"/>
    </source>
</evidence>
<evidence type="ECO:0000256" key="5">
    <source>
        <dbReference type="ARBA" id="ARBA00012093"/>
    </source>
</evidence>
<comment type="catalytic activity">
    <reaction evidence="10">
        <text>L-serine = pyruvate + NH4(+)</text>
        <dbReference type="Rhea" id="RHEA:19169"/>
        <dbReference type="ChEBI" id="CHEBI:15361"/>
        <dbReference type="ChEBI" id="CHEBI:28938"/>
        <dbReference type="ChEBI" id="CHEBI:33384"/>
        <dbReference type="EC" id="4.3.1.17"/>
    </reaction>
</comment>
<dbReference type="InterPro" id="IPR001926">
    <property type="entry name" value="TrpB-like_PALP"/>
</dbReference>